<evidence type="ECO:0000259" key="7">
    <source>
        <dbReference type="PROSITE" id="PS51736"/>
    </source>
</evidence>
<evidence type="ECO:0000256" key="2">
    <source>
        <dbReference type="ARBA" id="ARBA00022908"/>
    </source>
</evidence>
<keyword evidence="4" id="KW-0233">DNA recombination</keyword>
<keyword evidence="2" id="KW-0229">DNA integration</keyword>
<reference evidence="10 11" key="1">
    <citation type="submission" date="2019-10" db="EMBL/GenBank/DDBJ databases">
        <authorList>
            <person name="Wolf R A."/>
        </authorList>
    </citation>
    <scope>NUCLEOTIDE SEQUENCE [LARGE SCALE GENOMIC DNA]</scope>
    <source>
        <strain evidence="9">Collinsella_aerofaciens_AK_138A</strain>
        <strain evidence="8">Collinsella_aerofaciens_MC2</strain>
    </source>
</reference>
<organism evidence="9 10">
    <name type="scientific">Collinsella aerofaciens</name>
    <dbReference type="NCBI Taxonomy" id="74426"/>
    <lineage>
        <taxon>Bacteria</taxon>
        <taxon>Bacillati</taxon>
        <taxon>Actinomycetota</taxon>
        <taxon>Coriobacteriia</taxon>
        <taxon>Coriobacteriales</taxon>
        <taxon>Coriobacteriaceae</taxon>
        <taxon>Collinsella</taxon>
    </lineage>
</organism>
<evidence type="ECO:0000256" key="5">
    <source>
        <dbReference type="PIRSR" id="PIRSR606118-50"/>
    </source>
</evidence>
<protein>
    <submittedName>
        <fullName evidence="9">Transposon Tn552 DNA-invertase bin3</fullName>
    </submittedName>
</protein>
<dbReference type="PROSITE" id="PS51736">
    <property type="entry name" value="RECOMBINASES_3"/>
    <property type="match status" value="1"/>
</dbReference>
<feature type="active site" description="O-(5'-phospho-DNA)-serine intermediate" evidence="5 6">
    <location>
        <position position="11"/>
    </location>
</feature>
<dbReference type="EMBL" id="CABWIH010000131">
    <property type="protein sequence ID" value="VWM05502.1"/>
    <property type="molecule type" value="Genomic_DNA"/>
</dbReference>
<dbReference type="InterPro" id="IPR006119">
    <property type="entry name" value="Resolv_N"/>
</dbReference>
<comment type="similarity">
    <text evidence="1">Belongs to the site-specific recombinase resolvase family.</text>
</comment>
<dbReference type="InterPro" id="IPR050639">
    <property type="entry name" value="SSR_resolvase"/>
</dbReference>
<evidence type="ECO:0000256" key="4">
    <source>
        <dbReference type="ARBA" id="ARBA00023172"/>
    </source>
</evidence>
<evidence type="ECO:0000313" key="9">
    <source>
        <dbReference type="EMBL" id="VWM05502.1"/>
    </source>
</evidence>
<dbReference type="InterPro" id="IPR006118">
    <property type="entry name" value="Recombinase_CS"/>
</dbReference>
<evidence type="ECO:0000256" key="6">
    <source>
        <dbReference type="PROSITE-ProRule" id="PRU10137"/>
    </source>
</evidence>
<dbReference type="Proteomes" id="UP000361836">
    <property type="component" value="Unassembled WGS sequence"/>
</dbReference>
<evidence type="ECO:0000313" key="10">
    <source>
        <dbReference type="Proteomes" id="UP000330807"/>
    </source>
</evidence>
<dbReference type="SUPFAM" id="SSF53041">
    <property type="entry name" value="Resolvase-like"/>
    <property type="match status" value="1"/>
</dbReference>
<keyword evidence="3" id="KW-0238">DNA-binding</keyword>
<name>A0A5K1JIR6_9ACTN</name>
<dbReference type="Gene3D" id="3.40.50.1390">
    <property type="entry name" value="Resolvase, N-terminal catalytic domain"/>
    <property type="match status" value="1"/>
</dbReference>
<dbReference type="PANTHER" id="PTHR30461:SF26">
    <property type="entry name" value="RESOLVASE HOMOLOG YNEB"/>
    <property type="match status" value="1"/>
</dbReference>
<evidence type="ECO:0000313" key="11">
    <source>
        <dbReference type="Proteomes" id="UP000361836"/>
    </source>
</evidence>
<gene>
    <name evidence="9" type="primary">bin3</name>
    <name evidence="8" type="ORF">KCJAJFAP_00569</name>
    <name evidence="9" type="ORF">LMKDKBCB_00770</name>
</gene>
<evidence type="ECO:0000256" key="3">
    <source>
        <dbReference type="ARBA" id="ARBA00023125"/>
    </source>
</evidence>
<evidence type="ECO:0000313" key="8">
    <source>
        <dbReference type="EMBL" id="VWL99330.1"/>
    </source>
</evidence>
<feature type="domain" description="Resolvase/invertase-type recombinase catalytic" evidence="7">
    <location>
        <begin position="3"/>
        <end position="151"/>
    </location>
</feature>
<dbReference type="SMART" id="SM00857">
    <property type="entry name" value="Resolvase"/>
    <property type="match status" value="1"/>
</dbReference>
<dbReference type="CDD" id="cd03768">
    <property type="entry name" value="SR_ResInv"/>
    <property type="match status" value="1"/>
</dbReference>
<dbReference type="InterPro" id="IPR036162">
    <property type="entry name" value="Resolvase-like_N_sf"/>
</dbReference>
<dbReference type="PROSITE" id="PS00397">
    <property type="entry name" value="RECOMBINASES_1"/>
    <property type="match status" value="1"/>
</dbReference>
<dbReference type="Proteomes" id="UP000330807">
    <property type="component" value="Unassembled WGS sequence"/>
</dbReference>
<evidence type="ECO:0000256" key="1">
    <source>
        <dbReference type="ARBA" id="ARBA00009913"/>
    </source>
</evidence>
<dbReference type="EMBL" id="CABWIE010000030">
    <property type="protein sequence ID" value="VWL99330.1"/>
    <property type="molecule type" value="Genomic_DNA"/>
</dbReference>
<dbReference type="Pfam" id="PF00239">
    <property type="entry name" value="Resolvase"/>
    <property type="match status" value="1"/>
</dbReference>
<keyword evidence="11" id="KW-1185">Reference proteome</keyword>
<dbReference type="AlphaFoldDB" id="A0A5K1JIR6"/>
<dbReference type="RefSeq" id="WP_152076748.1">
    <property type="nucleotide sequence ID" value="NZ_CAAKNU010000106.1"/>
</dbReference>
<sequence>MTTVYGYARVSSRDQNLNRQLDALGAYGVEPANIFADHASGKDFDRPRYRELLCALDSGDVLVVHSIDRLGRNYSEILEEWRCITKELGAAIVVLDMPLLDTRARDCGGSDVTSALIADIVLQLLSYVAQVERENIHRRQAEGIAAARARGVRFGRPRKPCPPQFELVRVTYEAGDITRSQAAKRLGVCVGTFDRWMREME</sequence>
<proteinExistence type="inferred from homology"/>
<dbReference type="GO" id="GO:0015074">
    <property type="term" value="P:DNA integration"/>
    <property type="evidence" value="ECO:0007669"/>
    <property type="project" value="UniProtKB-KW"/>
</dbReference>
<dbReference type="GO" id="GO:0003677">
    <property type="term" value="F:DNA binding"/>
    <property type="evidence" value="ECO:0007669"/>
    <property type="project" value="UniProtKB-KW"/>
</dbReference>
<dbReference type="GO" id="GO:0000150">
    <property type="term" value="F:DNA strand exchange activity"/>
    <property type="evidence" value="ECO:0007669"/>
    <property type="project" value="InterPro"/>
</dbReference>
<accession>A0A5K1JIR6</accession>
<dbReference type="PANTHER" id="PTHR30461">
    <property type="entry name" value="DNA-INVERTASE FROM LAMBDOID PROPHAGE"/>
    <property type="match status" value="1"/>
</dbReference>
<dbReference type="PROSITE" id="PS00398">
    <property type="entry name" value="RECOMBINASES_2"/>
    <property type="match status" value="1"/>
</dbReference>